<keyword evidence="2" id="KW-0812">Transmembrane</keyword>
<dbReference type="EMBL" id="KB445798">
    <property type="protein sequence ID" value="EMD36401.1"/>
    <property type="molecule type" value="Genomic_DNA"/>
</dbReference>
<dbReference type="HOGENOM" id="CLU_063928_0_0_1"/>
<dbReference type="STRING" id="914234.M2RC86"/>
<dbReference type="InterPro" id="IPR044878">
    <property type="entry name" value="UbiA_sf"/>
</dbReference>
<dbReference type="GO" id="GO:0016020">
    <property type="term" value="C:membrane"/>
    <property type="evidence" value="ECO:0007669"/>
    <property type="project" value="UniProtKB-SubCell"/>
</dbReference>
<accession>M2RC86</accession>
<sequence length="304" mass="34621">MHLRSSVFSDLMTSPLASRLVQWLYTLFLFTKSDIKTTVIPITFFAAAAAPEPAPTYILHAAFWIWLHVLQFDVSNQTLSPEEDEYNKRDRPLPSKRMTLRQALILRWLLVPACWLWSAWYSIETLYASVALVALTITYNECATHAGHWLLRNCVNAAGFASFEVGATLVATADNRMLDRVAILSVCISAGIFATTIQTQDFKDVHGDRLVGRRTLPILYPSIARYTVLVGLCSWSVLLAQVWNLAWDARAVLFMLSTFISYRFMTYKDVPQDQISFYWYNVWLSLAHALPGYYRYVSAPIVPT</sequence>
<gene>
    <name evidence="5" type="ORF">CERSUDRAFT_115403</name>
</gene>
<keyword evidence="3" id="KW-1133">Transmembrane helix</keyword>
<dbReference type="InterPro" id="IPR050475">
    <property type="entry name" value="Prenyltransferase_related"/>
</dbReference>
<dbReference type="CDD" id="cd13965">
    <property type="entry name" value="PT_UbiA_3"/>
    <property type="match status" value="1"/>
</dbReference>
<dbReference type="OrthoDB" id="434972at2759"/>
<evidence type="ECO:0000256" key="3">
    <source>
        <dbReference type="ARBA" id="ARBA00022989"/>
    </source>
</evidence>
<proteinExistence type="predicted"/>
<dbReference type="Pfam" id="PF01040">
    <property type="entry name" value="UbiA"/>
    <property type="match status" value="1"/>
</dbReference>
<dbReference type="AlphaFoldDB" id="M2RC86"/>
<evidence type="ECO:0000256" key="1">
    <source>
        <dbReference type="ARBA" id="ARBA00004141"/>
    </source>
</evidence>
<dbReference type="Proteomes" id="UP000016930">
    <property type="component" value="Unassembled WGS sequence"/>
</dbReference>
<evidence type="ECO:0000313" key="6">
    <source>
        <dbReference type="Proteomes" id="UP000016930"/>
    </source>
</evidence>
<dbReference type="InterPro" id="IPR000537">
    <property type="entry name" value="UbiA_prenyltransferase"/>
</dbReference>
<evidence type="ECO:0008006" key="7">
    <source>
        <dbReference type="Google" id="ProtNLM"/>
    </source>
</evidence>
<evidence type="ECO:0000256" key="2">
    <source>
        <dbReference type="ARBA" id="ARBA00022692"/>
    </source>
</evidence>
<evidence type="ECO:0000256" key="4">
    <source>
        <dbReference type="ARBA" id="ARBA00023136"/>
    </source>
</evidence>
<dbReference type="PANTHER" id="PTHR42723">
    <property type="entry name" value="CHLOROPHYLL SYNTHASE"/>
    <property type="match status" value="1"/>
</dbReference>
<organism evidence="5 6">
    <name type="scientific">Ceriporiopsis subvermispora (strain B)</name>
    <name type="common">White-rot fungus</name>
    <name type="synonym">Gelatoporia subvermispora</name>
    <dbReference type="NCBI Taxonomy" id="914234"/>
    <lineage>
        <taxon>Eukaryota</taxon>
        <taxon>Fungi</taxon>
        <taxon>Dikarya</taxon>
        <taxon>Basidiomycota</taxon>
        <taxon>Agaricomycotina</taxon>
        <taxon>Agaricomycetes</taxon>
        <taxon>Polyporales</taxon>
        <taxon>Gelatoporiaceae</taxon>
        <taxon>Gelatoporia</taxon>
    </lineage>
</organism>
<evidence type="ECO:0000313" key="5">
    <source>
        <dbReference type="EMBL" id="EMD36401.1"/>
    </source>
</evidence>
<reference evidence="5 6" key="1">
    <citation type="journal article" date="2012" name="Proc. Natl. Acad. Sci. U.S.A.">
        <title>Comparative genomics of Ceriporiopsis subvermispora and Phanerochaete chrysosporium provide insight into selective ligninolysis.</title>
        <authorList>
            <person name="Fernandez-Fueyo E."/>
            <person name="Ruiz-Duenas F.J."/>
            <person name="Ferreira P."/>
            <person name="Floudas D."/>
            <person name="Hibbett D.S."/>
            <person name="Canessa P."/>
            <person name="Larrondo L.F."/>
            <person name="James T.Y."/>
            <person name="Seelenfreund D."/>
            <person name="Lobos S."/>
            <person name="Polanco R."/>
            <person name="Tello M."/>
            <person name="Honda Y."/>
            <person name="Watanabe T."/>
            <person name="Watanabe T."/>
            <person name="Ryu J.S."/>
            <person name="Kubicek C.P."/>
            <person name="Schmoll M."/>
            <person name="Gaskell J."/>
            <person name="Hammel K.E."/>
            <person name="St John F.J."/>
            <person name="Vanden Wymelenberg A."/>
            <person name="Sabat G."/>
            <person name="Splinter BonDurant S."/>
            <person name="Syed K."/>
            <person name="Yadav J.S."/>
            <person name="Doddapaneni H."/>
            <person name="Subramanian V."/>
            <person name="Lavin J.L."/>
            <person name="Oguiza J.A."/>
            <person name="Perez G."/>
            <person name="Pisabarro A.G."/>
            <person name="Ramirez L."/>
            <person name="Santoyo F."/>
            <person name="Master E."/>
            <person name="Coutinho P.M."/>
            <person name="Henrissat B."/>
            <person name="Lombard V."/>
            <person name="Magnuson J.K."/>
            <person name="Kuees U."/>
            <person name="Hori C."/>
            <person name="Igarashi K."/>
            <person name="Samejima M."/>
            <person name="Held B.W."/>
            <person name="Barry K.W."/>
            <person name="LaButti K.M."/>
            <person name="Lapidus A."/>
            <person name="Lindquist E.A."/>
            <person name="Lucas S.M."/>
            <person name="Riley R."/>
            <person name="Salamov A.A."/>
            <person name="Hoffmeister D."/>
            <person name="Schwenk D."/>
            <person name="Hadar Y."/>
            <person name="Yarden O."/>
            <person name="de Vries R.P."/>
            <person name="Wiebenga A."/>
            <person name="Stenlid J."/>
            <person name="Eastwood D."/>
            <person name="Grigoriev I.V."/>
            <person name="Berka R.M."/>
            <person name="Blanchette R.A."/>
            <person name="Kersten P."/>
            <person name="Martinez A.T."/>
            <person name="Vicuna R."/>
            <person name="Cullen D."/>
        </authorList>
    </citation>
    <scope>NUCLEOTIDE SEQUENCE [LARGE SCALE GENOMIC DNA]</scope>
    <source>
        <strain evidence="5 6">B</strain>
    </source>
</reference>
<dbReference type="Gene3D" id="1.10.357.140">
    <property type="entry name" value="UbiA prenyltransferase"/>
    <property type="match status" value="1"/>
</dbReference>
<dbReference type="PANTHER" id="PTHR42723:SF1">
    <property type="entry name" value="CHLOROPHYLL SYNTHASE, CHLOROPLASTIC"/>
    <property type="match status" value="1"/>
</dbReference>
<dbReference type="GO" id="GO:0016765">
    <property type="term" value="F:transferase activity, transferring alkyl or aryl (other than methyl) groups"/>
    <property type="evidence" value="ECO:0007669"/>
    <property type="project" value="InterPro"/>
</dbReference>
<protein>
    <recommendedName>
        <fullName evidence="7">UbiA prenyltransferase family-domain-containing protein</fullName>
    </recommendedName>
</protein>
<keyword evidence="4" id="KW-0472">Membrane</keyword>
<comment type="subcellular location">
    <subcellularLocation>
        <location evidence="1">Membrane</location>
        <topology evidence="1">Multi-pass membrane protein</topology>
    </subcellularLocation>
</comment>
<name>M2RC86_CERS8</name>
<keyword evidence="6" id="KW-1185">Reference proteome</keyword>